<keyword evidence="1" id="KW-0238">DNA-binding</keyword>
<organism evidence="3 4">
    <name type="scientific">Marisediminicola antarctica</name>
    <dbReference type="NCBI Taxonomy" id="674079"/>
    <lineage>
        <taxon>Bacteria</taxon>
        <taxon>Bacillati</taxon>
        <taxon>Actinomycetota</taxon>
        <taxon>Actinomycetes</taxon>
        <taxon>Micrococcales</taxon>
        <taxon>Microbacteriaceae</taxon>
        <taxon>Marisediminicola</taxon>
    </lineage>
</organism>
<dbReference type="EMBL" id="CP017146">
    <property type="protein sequence ID" value="QHO69882.1"/>
    <property type="molecule type" value="Genomic_DNA"/>
</dbReference>
<dbReference type="AlphaFoldDB" id="A0A7L5AIJ3"/>
<feature type="domain" description="OmpR/PhoB-type" evidence="2">
    <location>
        <begin position="259"/>
        <end position="328"/>
    </location>
</feature>
<dbReference type="SUPFAM" id="SSF46894">
    <property type="entry name" value="C-terminal effector domain of the bipartite response regulators"/>
    <property type="match status" value="1"/>
</dbReference>
<evidence type="ECO:0000313" key="4">
    <source>
        <dbReference type="Proteomes" id="UP000464507"/>
    </source>
</evidence>
<keyword evidence="4" id="KW-1185">Reference proteome</keyword>
<dbReference type="InterPro" id="IPR016032">
    <property type="entry name" value="Sig_transdc_resp-reg_C-effctor"/>
</dbReference>
<sequence>MRNPWLAAPFVDSVAELSKRLALAHDRAISERQRVGGVRQVVQESWERSLRLRLDPSTANPELALDDDDLREYRNAHPLSLALPVVHKLLTRHAFDSGLLVAVGDESGRLLWIDGDRALRRRAEGMLFVEGADWSESRVGTSAPGTALALDHGIQIQRAEHFNRIVHPWSCTAVPVHDPDTGSVIGVIDITGSDEAVSPHTLPLIEATVAAVEAELRIRRLDGLSRRRAPRSPSLPRRLPQGLVLNSLGRDHATLEVGGRSLELSRRHAEILTLLAWHPEGLPADQLANLVYESDGYRDTLRAEMVRLRKVVEAFAPELTPTSRPYRLGRPLDLDANRVLAFLDKGAHRVALAAYRGPVLPGSFSPGIQEIRHEVSSRLRAALLADAAVDTLLSYARTDEAAYDSEVWKTCLMLLPARSPKRAGIVSRIEHIEAEVGTVHG</sequence>
<dbReference type="InterPro" id="IPR003018">
    <property type="entry name" value="GAF"/>
</dbReference>
<dbReference type="KEGG" id="mant:BHD05_09750"/>
<protein>
    <submittedName>
        <fullName evidence="3">Transcriptional regulator</fullName>
    </submittedName>
</protein>
<gene>
    <name evidence="3" type="ORF">BHD05_09750</name>
</gene>
<dbReference type="SMART" id="SM00862">
    <property type="entry name" value="Trans_reg_C"/>
    <property type="match status" value="1"/>
</dbReference>
<dbReference type="InterPro" id="IPR001867">
    <property type="entry name" value="OmpR/PhoB-type_DNA-bd"/>
</dbReference>
<dbReference type="GO" id="GO:0000160">
    <property type="term" value="P:phosphorelay signal transduction system"/>
    <property type="evidence" value="ECO:0007669"/>
    <property type="project" value="InterPro"/>
</dbReference>
<dbReference type="Pfam" id="PF01590">
    <property type="entry name" value="GAF"/>
    <property type="match status" value="1"/>
</dbReference>
<dbReference type="Gene3D" id="3.30.450.40">
    <property type="match status" value="1"/>
</dbReference>
<dbReference type="GO" id="GO:0003677">
    <property type="term" value="F:DNA binding"/>
    <property type="evidence" value="ECO:0007669"/>
    <property type="project" value="UniProtKB-KW"/>
</dbReference>
<name>A0A7L5AIJ3_9MICO</name>
<dbReference type="InterPro" id="IPR029016">
    <property type="entry name" value="GAF-like_dom_sf"/>
</dbReference>
<evidence type="ECO:0000313" key="3">
    <source>
        <dbReference type="EMBL" id="QHO69882.1"/>
    </source>
</evidence>
<proteinExistence type="predicted"/>
<evidence type="ECO:0000256" key="1">
    <source>
        <dbReference type="ARBA" id="ARBA00023125"/>
    </source>
</evidence>
<accession>A0A7L5AIJ3</accession>
<reference evidence="3 4" key="1">
    <citation type="submission" date="2016-09" db="EMBL/GenBank/DDBJ databases">
        <title>Complete genome sequence of microbes from the polar regions.</title>
        <authorList>
            <person name="Liao L."/>
            <person name="Chen B."/>
        </authorList>
    </citation>
    <scope>NUCLEOTIDE SEQUENCE [LARGE SCALE GENOMIC DNA]</scope>
    <source>
        <strain evidence="3 4">ZS314</strain>
    </source>
</reference>
<dbReference type="Proteomes" id="UP000464507">
    <property type="component" value="Chromosome"/>
</dbReference>
<dbReference type="GO" id="GO:0006355">
    <property type="term" value="P:regulation of DNA-templated transcription"/>
    <property type="evidence" value="ECO:0007669"/>
    <property type="project" value="InterPro"/>
</dbReference>
<dbReference type="RefSeq" id="WP_161886259.1">
    <property type="nucleotide sequence ID" value="NZ_CP017146.1"/>
</dbReference>
<dbReference type="OrthoDB" id="3928741at2"/>
<evidence type="ECO:0000259" key="2">
    <source>
        <dbReference type="SMART" id="SM00862"/>
    </source>
</evidence>